<feature type="compositionally biased region" description="Basic and acidic residues" evidence="1">
    <location>
        <begin position="130"/>
        <end position="157"/>
    </location>
</feature>
<sequence>MSYGVLTPAAQSAEQVWPTWMVFTNKLRRTATYGADLSNNAGRKGHIRSWAAGFASNGRAQAQFARSTKEFRVALVDAVAAVCDLMKETPADQPLILVRLCSKTLRQPADSLRAVADVERPGHVGHRSHERSSREPHPRRSRTREFEMPGEVHRDVHVPPLPHQHHHPRSHSPSHQVAPATEHPLPPRVYYHPGTYPGNPVPLTEPPPTGPPPRAYPHAPRLDFNSGFAQPPSGESLYATAPPTRGPHDLASIGRRAAFHYRTTPEEWARRNA</sequence>
<reference evidence="2 3" key="1">
    <citation type="submission" date="2019-03" db="EMBL/GenBank/DDBJ databases">
        <title>Rhodosporidium diobovatum UCD-FST 08-225 genome sequencing, assembly, and annotation.</title>
        <authorList>
            <person name="Fakankun I.U."/>
            <person name="Fristensky B."/>
            <person name="Levin D.B."/>
        </authorList>
    </citation>
    <scope>NUCLEOTIDE SEQUENCE [LARGE SCALE GENOMIC DNA]</scope>
    <source>
        <strain evidence="2 3">UCD-FST 08-225</strain>
    </source>
</reference>
<dbReference type="EMBL" id="SOZI01000121">
    <property type="protein sequence ID" value="TNY18799.1"/>
    <property type="molecule type" value="Genomic_DNA"/>
</dbReference>
<gene>
    <name evidence="2" type="ORF">DMC30DRAFT_36606</name>
</gene>
<organism evidence="2 3">
    <name type="scientific">Rhodotorula diobovata</name>
    <dbReference type="NCBI Taxonomy" id="5288"/>
    <lineage>
        <taxon>Eukaryota</taxon>
        <taxon>Fungi</taxon>
        <taxon>Dikarya</taxon>
        <taxon>Basidiomycota</taxon>
        <taxon>Pucciniomycotina</taxon>
        <taxon>Microbotryomycetes</taxon>
        <taxon>Sporidiobolales</taxon>
        <taxon>Sporidiobolaceae</taxon>
        <taxon>Rhodotorula</taxon>
    </lineage>
</organism>
<feature type="compositionally biased region" description="Pro residues" evidence="1">
    <location>
        <begin position="199"/>
        <end position="215"/>
    </location>
</feature>
<protein>
    <submittedName>
        <fullName evidence="2">Uncharacterized protein</fullName>
    </submittedName>
</protein>
<name>A0A5C5FR61_9BASI</name>
<keyword evidence="3" id="KW-1185">Reference proteome</keyword>
<feature type="compositionally biased region" description="Basic residues" evidence="1">
    <location>
        <begin position="163"/>
        <end position="172"/>
    </location>
</feature>
<dbReference type="AlphaFoldDB" id="A0A5C5FR61"/>
<evidence type="ECO:0000313" key="2">
    <source>
        <dbReference type="EMBL" id="TNY18799.1"/>
    </source>
</evidence>
<accession>A0A5C5FR61</accession>
<proteinExistence type="predicted"/>
<evidence type="ECO:0000256" key="1">
    <source>
        <dbReference type="SAM" id="MobiDB-lite"/>
    </source>
</evidence>
<feature type="region of interest" description="Disordered" evidence="1">
    <location>
        <begin position="112"/>
        <end position="246"/>
    </location>
</feature>
<evidence type="ECO:0000313" key="3">
    <source>
        <dbReference type="Proteomes" id="UP000311382"/>
    </source>
</evidence>
<dbReference type="Proteomes" id="UP000311382">
    <property type="component" value="Unassembled WGS sequence"/>
</dbReference>
<comment type="caution">
    <text evidence="2">The sequence shown here is derived from an EMBL/GenBank/DDBJ whole genome shotgun (WGS) entry which is preliminary data.</text>
</comment>